<comment type="similarity">
    <text evidence="1">Belongs to the 'GDSL' lipolytic enzyme family.</text>
</comment>
<dbReference type="InterPro" id="IPR036514">
    <property type="entry name" value="SGNH_hydro_sf"/>
</dbReference>
<dbReference type="InterPro" id="IPR050592">
    <property type="entry name" value="GDSL_lipolytic_enzyme"/>
</dbReference>
<comment type="caution">
    <text evidence="3">The sequence shown here is derived from an EMBL/GenBank/DDBJ whole genome shotgun (WGS) entry which is preliminary data.</text>
</comment>
<sequence>MKYLVCSSASFILFAYVLPAAHCIQSFVPAMFIFGDSILDTGNNNQLLTIVQANFPPYGRDFVDHKSTGRFCNGKLAIDFIAEAIGFTKYQPAYLSDEAQGNNLLIGANFASAASGYYNFTARLWQNTISLDQQLENFKEYLNKLTAITGKSNASSIIAGGIYLISSGSSDFLQNFYINPLLFTTYTADEFSNLLISSFDNFIRKLYELGARRIGVTSLPPLGCLPAAITSFGFGRNQCVARLNSNAFSFNNKLNDRCQSLKSMFSELNLVVLDIYTPLYDLIMNPADKGFSEVRRGCCGTGLLETSILCNQHSIGTCANASEYVFWDAFHPSETTNQLLATQLQSQGSSLLSNLH</sequence>
<proteinExistence type="inferred from homology"/>
<dbReference type="Gene3D" id="3.40.50.1110">
    <property type="entry name" value="SGNH hydrolase"/>
    <property type="match status" value="1"/>
</dbReference>
<dbReference type="InterPro" id="IPR001087">
    <property type="entry name" value="GDSL"/>
</dbReference>
<keyword evidence="2" id="KW-0732">Signal</keyword>
<dbReference type="EMBL" id="VEPZ02000910">
    <property type="protein sequence ID" value="KAE8711597.1"/>
    <property type="molecule type" value="Genomic_DNA"/>
</dbReference>
<evidence type="ECO:0000313" key="3">
    <source>
        <dbReference type="EMBL" id="KAE8711597.1"/>
    </source>
</evidence>
<dbReference type="GO" id="GO:0016298">
    <property type="term" value="F:lipase activity"/>
    <property type="evidence" value="ECO:0007669"/>
    <property type="project" value="InterPro"/>
</dbReference>
<dbReference type="InterPro" id="IPR008265">
    <property type="entry name" value="Lipase_GDSL_AS"/>
</dbReference>
<evidence type="ECO:0000313" key="4">
    <source>
        <dbReference type="Proteomes" id="UP000436088"/>
    </source>
</evidence>
<dbReference type="PANTHER" id="PTHR45642:SF67">
    <property type="entry name" value="GDSL-LIKE LIPASE_ACYLHYDROLASE FAMILY PROTEIN, EXPRESSED"/>
    <property type="match status" value="1"/>
</dbReference>
<evidence type="ECO:0000256" key="2">
    <source>
        <dbReference type="SAM" id="SignalP"/>
    </source>
</evidence>
<feature type="chain" id="PRO_5043445012" evidence="2">
    <location>
        <begin position="24"/>
        <end position="356"/>
    </location>
</feature>
<dbReference type="AlphaFoldDB" id="A0A6A3B770"/>
<feature type="signal peptide" evidence="2">
    <location>
        <begin position="1"/>
        <end position="23"/>
    </location>
</feature>
<dbReference type="Pfam" id="PF00657">
    <property type="entry name" value="Lipase_GDSL"/>
    <property type="match status" value="1"/>
</dbReference>
<dbReference type="SUPFAM" id="SSF52266">
    <property type="entry name" value="SGNH hydrolase"/>
    <property type="match status" value="1"/>
</dbReference>
<dbReference type="PROSITE" id="PS01098">
    <property type="entry name" value="LIPASE_GDSL_SER"/>
    <property type="match status" value="1"/>
</dbReference>
<dbReference type="FunFam" id="3.40.50.1110:FF:000003">
    <property type="entry name" value="GDSL esterase/lipase APG"/>
    <property type="match status" value="1"/>
</dbReference>
<dbReference type="GO" id="GO:0006629">
    <property type="term" value="P:lipid metabolic process"/>
    <property type="evidence" value="ECO:0007669"/>
    <property type="project" value="InterPro"/>
</dbReference>
<reference evidence="3" key="1">
    <citation type="submission" date="2019-09" db="EMBL/GenBank/DDBJ databases">
        <title>Draft genome information of white flower Hibiscus syriacus.</title>
        <authorList>
            <person name="Kim Y.-M."/>
        </authorList>
    </citation>
    <scope>NUCLEOTIDE SEQUENCE [LARGE SCALE GENOMIC DNA]</scope>
    <source>
        <strain evidence="3">YM2019G1</strain>
    </source>
</reference>
<gene>
    <name evidence="3" type="ORF">F3Y22_tig00110283pilonHSYRG00066</name>
</gene>
<accession>A0A6A3B770</accession>
<name>A0A6A3B770_HIBSY</name>
<protein>
    <submittedName>
        <fullName evidence="3">GDSL esterase/lipase</fullName>
    </submittedName>
</protein>
<dbReference type="CDD" id="cd01837">
    <property type="entry name" value="SGNH_plant_lipase_like"/>
    <property type="match status" value="1"/>
</dbReference>
<organism evidence="3 4">
    <name type="scientific">Hibiscus syriacus</name>
    <name type="common">Rose of Sharon</name>
    <dbReference type="NCBI Taxonomy" id="106335"/>
    <lineage>
        <taxon>Eukaryota</taxon>
        <taxon>Viridiplantae</taxon>
        <taxon>Streptophyta</taxon>
        <taxon>Embryophyta</taxon>
        <taxon>Tracheophyta</taxon>
        <taxon>Spermatophyta</taxon>
        <taxon>Magnoliopsida</taxon>
        <taxon>eudicotyledons</taxon>
        <taxon>Gunneridae</taxon>
        <taxon>Pentapetalae</taxon>
        <taxon>rosids</taxon>
        <taxon>malvids</taxon>
        <taxon>Malvales</taxon>
        <taxon>Malvaceae</taxon>
        <taxon>Malvoideae</taxon>
        <taxon>Hibiscus</taxon>
    </lineage>
</organism>
<evidence type="ECO:0000256" key="1">
    <source>
        <dbReference type="ARBA" id="ARBA00008668"/>
    </source>
</evidence>
<dbReference type="PANTHER" id="PTHR45642">
    <property type="entry name" value="GDSL ESTERASE/LIPASE EXL3"/>
    <property type="match status" value="1"/>
</dbReference>
<dbReference type="InterPro" id="IPR035669">
    <property type="entry name" value="SGNH_plant_lipase-like"/>
</dbReference>
<keyword evidence="4" id="KW-1185">Reference proteome</keyword>
<dbReference type="Proteomes" id="UP000436088">
    <property type="component" value="Unassembled WGS sequence"/>
</dbReference>